<evidence type="ECO:0000313" key="2">
    <source>
        <dbReference type="Proteomes" id="UP000327362"/>
    </source>
</evidence>
<proteinExistence type="predicted"/>
<protein>
    <submittedName>
        <fullName evidence="1">Uncharacterized protein</fullName>
    </submittedName>
</protein>
<organism evidence="1 2">
    <name type="scientific">Mycobacterium avium subsp. hominissuis</name>
    <dbReference type="NCBI Taxonomy" id="439334"/>
    <lineage>
        <taxon>Bacteria</taxon>
        <taxon>Bacillati</taxon>
        <taxon>Actinomycetota</taxon>
        <taxon>Actinomycetes</taxon>
        <taxon>Mycobacteriales</taxon>
        <taxon>Mycobacteriaceae</taxon>
        <taxon>Mycobacterium</taxon>
        <taxon>Mycobacterium avium complex (MAC)</taxon>
    </lineage>
</organism>
<keyword evidence="1" id="KW-0614">Plasmid</keyword>
<reference evidence="1 2" key="1">
    <citation type="submission" date="2019-09" db="EMBL/GenBank/DDBJ databases">
        <title>Complete genome sequence of Mycobacterium avium subsp. hominissuis strain JP-H-1.</title>
        <authorList>
            <person name="Kinoshita Y."/>
            <person name="Niwa H."/>
            <person name="Uchida-Fujii E."/>
            <person name="Nukada T."/>
        </authorList>
    </citation>
    <scope>NUCLEOTIDE SEQUENCE [LARGE SCALE GENOMIC DNA]</scope>
    <source>
        <strain evidence="1 2">JP-H-1</strain>
        <plasmid evidence="1 2">p1-JPH1</plasmid>
    </source>
</reference>
<gene>
    <name evidence="1" type="ORF">JPH1_52690</name>
</gene>
<dbReference type="AlphaFoldDB" id="A0AAI8SST2"/>
<sequence>MGGRARRRGPLVSVAGLVLAPAAWVPDYLHGSLRHWQASRMPPAWPRRRYDGDQVIHCVGRVQHLLDVGLGRAPRSRCGVRLVQASPTALLQDGAPLCPACARITHPPTDQVEVFNHRSDDTVPTR</sequence>
<geneLocation type="plasmid" evidence="1 2">
    <name>p1-JPH1</name>
</geneLocation>
<name>A0AAI8SST2_MYCAV</name>
<dbReference type="EMBL" id="AP020327">
    <property type="protein sequence ID" value="BBN50794.1"/>
    <property type="molecule type" value="Genomic_DNA"/>
</dbReference>
<accession>A0AAI8SST2</accession>
<evidence type="ECO:0000313" key="1">
    <source>
        <dbReference type="EMBL" id="BBN50794.1"/>
    </source>
</evidence>
<dbReference type="Proteomes" id="UP000327362">
    <property type="component" value="Plasmid p1-JPH1"/>
</dbReference>